<dbReference type="AlphaFoldDB" id="A0AAU7QQA4"/>
<dbReference type="GO" id="GO:0006950">
    <property type="term" value="P:response to stress"/>
    <property type="evidence" value="ECO:0007669"/>
    <property type="project" value="TreeGrafter"/>
</dbReference>
<dbReference type="InterPro" id="IPR036390">
    <property type="entry name" value="WH_DNA-bd_sf"/>
</dbReference>
<organism evidence="2">
    <name type="scientific">Rhodanobacter sp. IGA1.0</name>
    <dbReference type="NCBI Taxonomy" id="3158582"/>
    <lineage>
        <taxon>Bacteria</taxon>
        <taxon>Pseudomonadati</taxon>
        <taxon>Pseudomonadota</taxon>
        <taxon>Gammaproteobacteria</taxon>
        <taxon>Lysobacterales</taxon>
        <taxon>Rhodanobacteraceae</taxon>
        <taxon>Rhodanobacter</taxon>
    </lineage>
</organism>
<dbReference type="SUPFAM" id="SSF46785">
    <property type="entry name" value="Winged helix' DNA-binding domain"/>
    <property type="match status" value="1"/>
</dbReference>
<gene>
    <name evidence="2" type="ORF">ABNK63_08195</name>
</gene>
<dbReference type="InterPro" id="IPR036388">
    <property type="entry name" value="WH-like_DNA-bd_sf"/>
</dbReference>
<dbReference type="GO" id="GO:0003700">
    <property type="term" value="F:DNA-binding transcription factor activity"/>
    <property type="evidence" value="ECO:0007669"/>
    <property type="project" value="InterPro"/>
</dbReference>
<dbReference type="EMBL" id="CP157948">
    <property type="protein sequence ID" value="XBS91594.1"/>
    <property type="molecule type" value="Genomic_DNA"/>
</dbReference>
<feature type="domain" description="HTH marR-type" evidence="1">
    <location>
        <begin position="15"/>
        <end position="147"/>
    </location>
</feature>
<dbReference type="PANTHER" id="PTHR33164:SF95">
    <property type="entry name" value="TRANSCRIPTIONAL REGULATOR"/>
    <property type="match status" value="1"/>
</dbReference>
<dbReference type="PRINTS" id="PR00598">
    <property type="entry name" value="HTHMARR"/>
</dbReference>
<evidence type="ECO:0000313" key="2">
    <source>
        <dbReference type="EMBL" id="XBS91594.1"/>
    </source>
</evidence>
<dbReference type="InterPro" id="IPR039422">
    <property type="entry name" value="MarR/SlyA-like"/>
</dbReference>
<name>A0AAU7QQA4_9GAMM</name>
<dbReference type="PANTHER" id="PTHR33164">
    <property type="entry name" value="TRANSCRIPTIONAL REGULATOR, MARR FAMILY"/>
    <property type="match status" value="1"/>
</dbReference>
<protein>
    <submittedName>
        <fullName evidence="2">MarR family winged helix-turn-helix transcriptional regulator</fullName>
    </submittedName>
</protein>
<dbReference type="Gene3D" id="1.10.10.10">
    <property type="entry name" value="Winged helix-like DNA-binding domain superfamily/Winged helix DNA-binding domain"/>
    <property type="match status" value="1"/>
</dbReference>
<dbReference type="InterPro" id="IPR000835">
    <property type="entry name" value="HTH_MarR-typ"/>
</dbReference>
<evidence type="ECO:0000259" key="1">
    <source>
        <dbReference type="PROSITE" id="PS50995"/>
    </source>
</evidence>
<proteinExistence type="predicted"/>
<dbReference type="Pfam" id="PF12802">
    <property type="entry name" value="MarR_2"/>
    <property type="match status" value="1"/>
</dbReference>
<dbReference type="SMART" id="SM00347">
    <property type="entry name" value="HTH_MARR"/>
    <property type="match status" value="1"/>
</dbReference>
<dbReference type="PROSITE" id="PS50995">
    <property type="entry name" value="HTH_MARR_2"/>
    <property type="match status" value="1"/>
</dbReference>
<accession>A0AAU7QQA4</accession>
<reference evidence="2" key="1">
    <citation type="submission" date="2024-06" db="EMBL/GenBank/DDBJ databases">
        <authorList>
            <person name="Sun Y."/>
        </authorList>
    </citation>
    <scope>NUCLEOTIDE SEQUENCE</scope>
    <source>
        <strain evidence="2">IGA1.0</strain>
    </source>
</reference>
<sequence length="157" mass="17111">MPNASKEKVPPNPLHAHLGYWLRLVSNQVSGSFASALQERQLSVAEWVALNHVEMHPDITAASLADAMGMTRGAVSKVLDKLLTKNLLLRTPSPQDSRAQLLALTRSGKRLLPALTDIANGNDNRFFSVLAASERSELRRLLQKLADAHPFSAAPVD</sequence>
<dbReference type="RefSeq" id="WP_007805512.1">
    <property type="nucleotide sequence ID" value="NZ_CP157948.1"/>
</dbReference>